<dbReference type="PROSITE" id="PS51891">
    <property type="entry name" value="CENP_V_GFA"/>
    <property type="match status" value="1"/>
</dbReference>
<dbReference type="OrthoDB" id="9807246at2"/>
<reference evidence="6 7" key="1">
    <citation type="submission" date="2018-06" db="EMBL/GenBank/DDBJ databases">
        <title>Genomic Encyclopedia of Archaeal and Bacterial Type Strains, Phase II (KMG-II): from individual species to whole genera.</title>
        <authorList>
            <person name="Goeker M."/>
        </authorList>
    </citation>
    <scope>NUCLEOTIDE SEQUENCE [LARGE SCALE GENOMIC DNA]</scope>
    <source>
        <strain evidence="6 7">DSM 22011</strain>
    </source>
</reference>
<dbReference type="InterPro" id="IPR006913">
    <property type="entry name" value="CENP-V/GFA"/>
</dbReference>
<comment type="caution">
    <text evidence="6">The sequence shown here is derived from an EMBL/GenBank/DDBJ whole genome shotgun (WGS) entry which is preliminary data.</text>
</comment>
<evidence type="ECO:0000256" key="3">
    <source>
        <dbReference type="ARBA" id="ARBA00022833"/>
    </source>
</evidence>
<keyword evidence="4" id="KW-0456">Lyase</keyword>
<comment type="similarity">
    <text evidence="1">Belongs to the Gfa family.</text>
</comment>
<proteinExistence type="inferred from homology"/>
<dbReference type="PANTHER" id="PTHR33337">
    <property type="entry name" value="GFA DOMAIN-CONTAINING PROTEIN"/>
    <property type="match status" value="1"/>
</dbReference>
<dbReference type="Pfam" id="PF04828">
    <property type="entry name" value="GFA"/>
    <property type="match status" value="1"/>
</dbReference>
<evidence type="ECO:0000313" key="7">
    <source>
        <dbReference type="Proteomes" id="UP000249165"/>
    </source>
</evidence>
<organism evidence="6 7">
    <name type="scientific">Salipiger aestuarii</name>
    <dbReference type="NCBI Taxonomy" id="568098"/>
    <lineage>
        <taxon>Bacteria</taxon>
        <taxon>Pseudomonadati</taxon>
        <taxon>Pseudomonadota</taxon>
        <taxon>Alphaproteobacteria</taxon>
        <taxon>Rhodobacterales</taxon>
        <taxon>Roseobacteraceae</taxon>
        <taxon>Salipiger</taxon>
    </lineage>
</organism>
<sequence>MCGAVRFTARSIGGFGVCHCEQCRRWTGSALFAATVPETDMVIAGGAVIRTFRSSAWASRAFCGVCGATLWYRFDQGRDGTGNYEVAIGLLDDAGALELEREIFADQQQDCWRLAGDHVRMTRAETLAKYGTQLEND</sequence>
<keyword evidence="7" id="KW-1185">Reference proteome</keyword>
<name>A0A327Y6V1_9RHOB</name>
<dbReference type="GO" id="GO:0016846">
    <property type="term" value="F:carbon-sulfur lyase activity"/>
    <property type="evidence" value="ECO:0007669"/>
    <property type="project" value="InterPro"/>
</dbReference>
<dbReference type="GO" id="GO:0046872">
    <property type="term" value="F:metal ion binding"/>
    <property type="evidence" value="ECO:0007669"/>
    <property type="project" value="UniProtKB-KW"/>
</dbReference>
<gene>
    <name evidence="6" type="ORF">ATI53_102210</name>
</gene>
<dbReference type="PANTHER" id="PTHR33337:SF40">
    <property type="entry name" value="CENP-V_GFA DOMAIN-CONTAINING PROTEIN-RELATED"/>
    <property type="match status" value="1"/>
</dbReference>
<dbReference type="Proteomes" id="UP000249165">
    <property type="component" value="Unassembled WGS sequence"/>
</dbReference>
<keyword evidence="2" id="KW-0479">Metal-binding</keyword>
<feature type="domain" description="CENP-V/GFA" evidence="5">
    <location>
        <begin position="1"/>
        <end position="113"/>
    </location>
</feature>
<dbReference type="Gene3D" id="3.90.1590.10">
    <property type="entry name" value="glutathione-dependent formaldehyde- activating enzyme (gfa)"/>
    <property type="match status" value="1"/>
</dbReference>
<evidence type="ECO:0000313" key="6">
    <source>
        <dbReference type="EMBL" id="RAK15475.1"/>
    </source>
</evidence>
<evidence type="ECO:0000256" key="4">
    <source>
        <dbReference type="ARBA" id="ARBA00023239"/>
    </source>
</evidence>
<dbReference type="InterPro" id="IPR011057">
    <property type="entry name" value="Mss4-like_sf"/>
</dbReference>
<dbReference type="AlphaFoldDB" id="A0A327Y6V1"/>
<keyword evidence="3" id="KW-0862">Zinc</keyword>
<protein>
    <recommendedName>
        <fullName evidence="5">CENP-V/GFA domain-containing protein</fullName>
    </recommendedName>
</protein>
<evidence type="ECO:0000259" key="5">
    <source>
        <dbReference type="PROSITE" id="PS51891"/>
    </source>
</evidence>
<evidence type="ECO:0000256" key="2">
    <source>
        <dbReference type="ARBA" id="ARBA00022723"/>
    </source>
</evidence>
<accession>A0A327Y6V1</accession>
<dbReference type="SUPFAM" id="SSF51316">
    <property type="entry name" value="Mss4-like"/>
    <property type="match status" value="1"/>
</dbReference>
<evidence type="ECO:0000256" key="1">
    <source>
        <dbReference type="ARBA" id="ARBA00005495"/>
    </source>
</evidence>
<dbReference type="EMBL" id="QLMG01000022">
    <property type="protein sequence ID" value="RAK15475.1"/>
    <property type="molecule type" value="Genomic_DNA"/>
</dbReference>